<dbReference type="AlphaFoldDB" id="A0A2A6RF78"/>
<sequence length="410" mass="45244">MAFQCAAARHSSLVTRHWCNSMRFRFGLILGLGASMLLVWDYWRAWRALARRPRLAEPPPEPQAAPLVSLLIPARNEERVIERCVAGALAQAYPAFEVLVVDDGSTDATPVLLARMSHHPHLRILTGRPLPPGWAGKPHACQQLGEHARGEWLLFLDADTAPHPQLVAALLHHAQQQQLALVTILPFLELGSFWERAILPVFQDLILSIYPIERMQRPDAQPEEVLANGQCILVRRDAYWRCGGHGAVRAEVLEDVYLAQAVRRAGYRVGGGDGHAWLRVRMYTNGHEVAEGMAKHAAAGARASGMRAWLVVTRMLGHAFGPALLVVAGIGTRARGAPVAGTLLAALGGLSQASALCYWGWRYRELYGLHPLHALLWPVGLTAYLAIATRAMWRVRRGHGVTWKGRRYAG</sequence>
<dbReference type="InterPro" id="IPR001173">
    <property type="entry name" value="Glyco_trans_2-like"/>
</dbReference>
<dbReference type="SUPFAM" id="SSF53448">
    <property type="entry name" value="Nucleotide-diphospho-sugar transferases"/>
    <property type="match status" value="1"/>
</dbReference>
<evidence type="ECO:0000256" key="1">
    <source>
        <dbReference type="SAM" id="Phobius"/>
    </source>
</evidence>
<accession>A0A2A6RF78</accession>
<dbReference type="Pfam" id="PF00535">
    <property type="entry name" value="Glycos_transf_2"/>
    <property type="match status" value="1"/>
</dbReference>
<keyword evidence="1" id="KW-1133">Transmembrane helix</keyword>
<comment type="caution">
    <text evidence="3">The sequence shown here is derived from an EMBL/GenBank/DDBJ whole genome shotgun (WGS) entry which is preliminary data.</text>
</comment>
<dbReference type="Gene3D" id="3.90.550.10">
    <property type="entry name" value="Spore Coat Polysaccharide Biosynthesis Protein SpsA, Chain A"/>
    <property type="match status" value="1"/>
</dbReference>
<evidence type="ECO:0000313" key="3">
    <source>
        <dbReference type="EMBL" id="PDW01510.1"/>
    </source>
</evidence>
<keyword evidence="4" id="KW-1185">Reference proteome</keyword>
<dbReference type="PANTHER" id="PTHR43646:SF3">
    <property type="entry name" value="SLR1566 PROTEIN"/>
    <property type="match status" value="1"/>
</dbReference>
<evidence type="ECO:0000259" key="2">
    <source>
        <dbReference type="Pfam" id="PF00535"/>
    </source>
</evidence>
<dbReference type="EMBL" id="NQWI01000133">
    <property type="protein sequence ID" value="PDW01510.1"/>
    <property type="molecule type" value="Genomic_DNA"/>
</dbReference>
<proteinExistence type="predicted"/>
<dbReference type="InterPro" id="IPR029044">
    <property type="entry name" value="Nucleotide-diphossugar_trans"/>
</dbReference>
<dbReference type="PANTHER" id="PTHR43646">
    <property type="entry name" value="GLYCOSYLTRANSFERASE"/>
    <property type="match status" value="1"/>
</dbReference>
<feature type="transmembrane region" description="Helical" evidence="1">
    <location>
        <begin position="24"/>
        <end position="43"/>
    </location>
</feature>
<feature type="domain" description="Glycosyltransferase 2-like" evidence="2">
    <location>
        <begin position="69"/>
        <end position="241"/>
    </location>
</feature>
<organism evidence="3 4">
    <name type="scientific">Candidatus Viridilinea mediisalina</name>
    <dbReference type="NCBI Taxonomy" id="2024553"/>
    <lineage>
        <taxon>Bacteria</taxon>
        <taxon>Bacillati</taxon>
        <taxon>Chloroflexota</taxon>
        <taxon>Chloroflexia</taxon>
        <taxon>Chloroflexales</taxon>
        <taxon>Chloroflexineae</taxon>
        <taxon>Oscillochloridaceae</taxon>
        <taxon>Candidatus Viridilinea</taxon>
    </lineage>
</organism>
<name>A0A2A6RF78_9CHLR</name>
<keyword evidence="1" id="KW-0472">Membrane</keyword>
<evidence type="ECO:0000313" key="4">
    <source>
        <dbReference type="Proteomes" id="UP000220527"/>
    </source>
</evidence>
<feature type="transmembrane region" description="Helical" evidence="1">
    <location>
        <begin position="367"/>
        <end position="387"/>
    </location>
</feature>
<protein>
    <recommendedName>
        <fullName evidence="2">Glycosyltransferase 2-like domain-containing protein</fullName>
    </recommendedName>
</protein>
<feature type="transmembrane region" description="Helical" evidence="1">
    <location>
        <begin position="339"/>
        <end position="361"/>
    </location>
</feature>
<reference evidence="4" key="1">
    <citation type="submission" date="2017-08" db="EMBL/GenBank/DDBJ databases">
        <authorList>
            <person name="Grouzdev D.S."/>
            <person name="Gaisin V.A."/>
            <person name="Rysina M.S."/>
            <person name="Gorlenko V.M."/>
        </authorList>
    </citation>
    <scope>NUCLEOTIDE SEQUENCE [LARGE SCALE GENOMIC DNA]</scope>
    <source>
        <strain evidence="4">Kir15-3F</strain>
    </source>
</reference>
<keyword evidence="1" id="KW-0812">Transmembrane</keyword>
<dbReference type="Proteomes" id="UP000220527">
    <property type="component" value="Unassembled WGS sequence"/>
</dbReference>
<dbReference type="OrthoDB" id="9800276at2"/>
<dbReference type="CDD" id="cd06423">
    <property type="entry name" value="CESA_like"/>
    <property type="match status" value="1"/>
</dbReference>
<gene>
    <name evidence="3" type="ORF">CJ255_18755</name>
</gene>